<evidence type="ECO:0000313" key="3">
    <source>
        <dbReference type="EMBL" id="ALU30107.1"/>
    </source>
</evidence>
<gene>
    <name evidence="3" type="ORF">ATY89_09285</name>
    <name evidence="4" type="ORF">ATZ20_00695</name>
</gene>
<dbReference type="EMBL" id="CP013695">
    <property type="protein sequence ID" value="ALU30800.1"/>
    <property type="molecule type" value="Genomic_DNA"/>
</dbReference>
<protein>
    <submittedName>
        <fullName evidence="3">Phosphoesterase</fullName>
    </submittedName>
</protein>
<dbReference type="Proteomes" id="UP000060043">
    <property type="component" value="Chromosome"/>
</dbReference>
<dbReference type="GO" id="GO:0042578">
    <property type="term" value="F:phosphoric ester hydrolase activity"/>
    <property type="evidence" value="ECO:0007669"/>
    <property type="project" value="UniProtKB-ARBA"/>
</dbReference>
<keyword evidence="2" id="KW-1133">Transmembrane helix</keyword>
<dbReference type="EMBL" id="CP013694">
    <property type="protein sequence ID" value="ALU30107.1"/>
    <property type="molecule type" value="Genomic_DNA"/>
</dbReference>
<name>A0A0U3FIK3_9CREN</name>
<dbReference type="Gene3D" id="3.40.720.10">
    <property type="entry name" value="Alkaline Phosphatase, subunit A"/>
    <property type="match status" value="2"/>
</dbReference>
<feature type="transmembrane region" description="Helical" evidence="2">
    <location>
        <begin position="602"/>
        <end position="624"/>
    </location>
</feature>
<feature type="transmembrane region" description="Helical" evidence="2">
    <location>
        <begin position="517"/>
        <end position="536"/>
    </location>
</feature>
<dbReference type="InterPro" id="IPR017850">
    <property type="entry name" value="Alkaline_phosphatase_core_sf"/>
</dbReference>
<evidence type="ECO:0000313" key="5">
    <source>
        <dbReference type="Proteomes" id="UP000060043"/>
    </source>
</evidence>
<sequence length="661" mass="73345">MKYTILVFVFLLIALLLISNISYAESETRTPIKHVIIIFMENHSFDNFFGVYPTGGVNESLSNELTKPNNLLGLPVLSQLKPVPNGTYVTVDPNEGYIPYHQDWNGGKMDGFLQGSGPQGLTYYTVSQLAPLWDLTEEYGLADNYFSPVMSESAPNHLYLYTAYSPVIDDYGPPPYIPFNETIFAELSQYGVSWGYYIFNASDWGQSDLKYFSGVKDYLNHVGSWSTFIDQLNNGTLPSVSWILPSPTTDMGPPANVLQGEMWLLYIVNAVMRSPEWNSTAIFITFDEAGGYYDHVPPPVFQGQQLGERVPLIVISPYSKEDYVSNTLLTHASLIAFIDYNWGLPALNKFVLNSYLPLDFFNFTQPPRPPINMSGFPIPSSPYFTFNNSVIQEYSNLGKLFPLPPQIPFNKLGYQRSGSTNLTLASISSKVYISNDVSFTPLFLTPQFLLLIGSVQLLAVIVSQKYSLRESSKVIRMVEQLAICILGFLLISSVGGSILDFIGVIDYGGYVGESIPILEGVIIGILVLSVVGYLLSKFIRSSWIPILLTVVLPIIDYVIFYLEASQIYVFGDTLLGFGAFLSASPSILISFLVSREFSKRKWVLIPVLVILSSLTTVVIANEYIALGQPGISTLLLPITLIAVPFTAVFSLIKVIKVKVAK</sequence>
<dbReference type="OMA" id="VSWGYYI"/>
<keyword evidence="2" id="KW-0472">Membrane</keyword>
<evidence type="ECO:0000313" key="6">
    <source>
        <dbReference type="Proteomes" id="UP000065473"/>
    </source>
</evidence>
<dbReference type="GeneID" id="14552262"/>
<evidence type="ECO:0000256" key="2">
    <source>
        <dbReference type="SAM" id="Phobius"/>
    </source>
</evidence>
<dbReference type="OrthoDB" id="42569at2157"/>
<keyword evidence="2" id="KW-0812">Transmembrane</keyword>
<dbReference type="CDD" id="cd16013">
    <property type="entry name" value="AcpA"/>
    <property type="match status" value="1"/>
</dbReference>
<feature type="transmembrane region" description="Helical" evidence="2">
    <location>
        <begin position="630"/>
        <end position="652"/>
    </location>
</feature>
<keyword evidence="1" id="KW-0378">Hydrolase</keyword>
<feature type="transmembrane region" description="Helical" evidence="2">
    <location>
        <begin position="442"/>
        <end position="462"/>
    </location>
</feature>
<evidence type="ECO:0000313" key="4">
    <source>
        <dbReference type="EMBL" id="ALU30800.1"/>
    </source>
</evidence>
<accession>A0A0U3FIK3</accession>
<dbReference type="PANTHER" id="PTHR31956:SF1">
    <property type="entry name" value="NON-SPECIFIC PHOSPHOLIPASE C1"/>
    <property type="match status" value="1"/>
</dbReference>
<evidence type="ECO:0000256" key="1">
    <source>
        <dbReference type="ARBA" id="ARBA00022801"/>
    </source>
</evidence>
<dbReference type="STRING" id="1435377.SUSAZ_08395"/>
<feature type="transmembrane region" description="Helical" evidence="2">
    <location>
        <begin position="574"/>
        <end position="593"/>
    </location>
</feature>
<organism evidence="3 6">
    <name type="scientific">Sulfolobus acidocaldarius</name>
    <dbReference type="NCBI Taxonomy" id="2285"/>
    <lineage>
        <taxon>Archaea</taxon>
        <taxon>Thermoproteota</taxon>
        <taxon>Thermoprotei</taxon>
        <taxon>Sulfolobales</taxon>
        <taxon>Sulfolobaceae</taxon>
        <taxon>Sulfolobus</taxon>
    </lineage>
</organism>
<dbReference type="PANTHER" id="PTHR31956">
    <property type="entry name" value="NON-SPECIFIC PHOSPHOLIPASE C4-RELATED"/>
    <property type="match status" value="1"/>
</dbReference>
<reference evidence="5 6" key="1">
    <citation type="submission" date="2015-12" db="EMBL/GenBank/DDBJ databases">
        <title>A stable core within a dynamic pangenome in Sulfolobus acidocaldarius.</title>
        <authorList>
            <person name="Anderson R."/>
            <person name="Kouris A."/>
            <person name="Seward C."/>
            <person name="Campbell K."/>
            <person name="Whitaker R."/>
        </authorList>
    </citation>
    <scope>NUCLEOTIDE SEQUENCE [LARGE SCALE GENOMIC DNA]</scope>
    <source>
        <strain evidence="3 6">GG12-C01-09</strain>
        <strain evidence="4 5">NG05B_CO5_07</strain>
    </source>
</reference>
<dbReference type="RefSeq" id="WP_011278577.1">
    <property type="nucleotide sequence ID" value="NZ_BHWZ01000004.1"/>
</dbReference>
<feature type="transmembrane region" description="Helical" evidence="2">
    <location>
        <begin position="483"/>
        <end position="505"/>
    </location>
</feature>
<dbReference type="InterPro" id="IPR007312">
    <property type="entry name" value="Phosphoesterase"/>
</dbReference>
<feature type="transmembrane region" description="Helical" evidence="2">
    <location>
        <begin position="543"/>
        <end position="562"/>
    </location>
</feature>
<dbReference type="AlphaFoldDB" id="A0A0U3FIK3"/>
<dbReference type="Pfam" id="PF04185">
    <property type="entry name" value="Phosphoesterase"/>
    <property type="match status" value="1"/>
</dbReference>
<dbReference type="Proteomes" id="UP000065473">
    <property type="component" value="Chromosome"/>
</dbReference>
<dbReference type="PaxDb" id="1435377-SUSAZ_08395"/>
<proteinExistence type="predicted"/>